<gene>
    <name evidence="2" type="ORF">SKP52_12230</name>
</gene>
<feature type="region of interest" description="Disordered" evidence="1">
    <location>
        <begin position="1"/>
        <end position="44"/>
    </location>
</feature>
<dbReference type="HOGENOM" id="CLU_2262009_0_0_5"/>
<feature type="compositionally biased region" description="Polar residues" evidence="1">
    <location>
        <begin position="17"/>
        <end position="28"/>
    </location>
</feature>
<feature type="compositionally biased region" description="Basic and acidic residues" evidence="1">
    <location>
        <begin position="35"/>
        <end position="44"/>
    </location>
</feature>
<dbReference type="Proteomes" id="UP000030907">
    <property type="component" value="Chromosome"/>
</dbReference>
<organism evidence="2 3">
    <name type="scientific">Sphingopyxis fribergensis</name>
    <dbReference type="NCBI Taxonomy" id="1515612"/>
    <lineage>
        <taxon>Bacteria</taxon>
        <taxon>Pseudomonadati</taxon>
        <taxon>Pseudomonadota</taxon>
        <taxon>Alphaproteobacteria</taxon>
        <taxon>Sphingomonadales</taxon>
        <taxon>Sphingomonadaceae</taxon>
        <taxon>Sphingopyxis</taxon>
    </lineage>
</organism>
<keyword evidence="3" id="KW-1185">Reference proteome</keyword>
<reference evidence="2 3" key="1">
    <citation type="journal article" date="2015" name="Int. J. Syst. Evol. Microbiol.">
        <title>Description of Sphingopyxis fribergensis sp. nov. - a soil bacterium with the ability to degrade styrene and phenylacetic acid.</title>
        <authorList>
            <person name="Oelschlagel M."/>
            <person name="Ruckert C."/>
            <person name="Kalinowski J."/>
            <person name="Schmidt G."/>
            <person name="Schlomann M."/>
            <person name="Tischler D."/>
        </authorList>
    </citation>
    <scope>NUCLEOTIDE SEQUENCE [LARGE SCALE GENOMIC DNA]</scope>
    <source>
        <strain evidence="2 3">Kp5.2</strain>
    </source>
</reference>
<dbReference type="KEGG" id="sphk:SKP52_12230"/>
<dbReference type="EMBL" id="CP009122">
    <property type="protein sequence ID" value="AJA09341.1"/>
    <property type="molecule type" value="Genomic_DNA"/>
</dbReference>
<dbReference type="OrthoDB" id="7473598at2"/>
<dbReference type="AlphaFoldDB" id="A0A0A7PGU2"/>
<dbReference type="RefSeq" id="WP_052208199.1">
    <property type="nucleotide sequence ID" value="NZ_CP009122.1"/>
</dbReference>
<proteinExistence type="predicted"/>
<evidence type="ECO:0000256" key="1">
    <source>
        <dbReference type="SAM" id="MobiDB-lite"/>
    </source>
</evidence>
<evidence type="ECO:0008006" key="4">
    <source>
        <dbReference type="Google" id="ProtNLM"/>
    </source>
</evidence>
<accession>A0A0A7PGU2</accession>
<evidence type="ECO:0000313" key="3">
    <source>
        <dbReference type="Proteomes" id="UP000030907"/>
    </source>
</evidence>
<name>A0A0A7PGU2_9SPHN</name>
<sequence>MSPTTSPSDPIVPDETPSPTKTRSNSFFRQKRTPLPRDDARRQGDISQLAFLTMGGRDPAIAFLNTENAELGGRPLAVATASDTGYEQVATAIRAWTRDPGFE</sequence>
<dbReference type="STRING" id="1515612.SKP52_12230"/>
<evidence type="ECO:0000313" key="2">
    <source>
        <dbReference type="EMBL" id="AJA09341.1"/>
    </source>
</evidence>
<protein>
    <recommendedName>
        <fullName evidence="4">Antitoxin Xre/MbcA/ParS-like toxin-binding domain-containing protein</fullName>
    </recommendedName>
</protein>